<accession>A0ABV9PXF0</accession>
<gene>
    <name evidence="1" type="ORF">ACFO8Q_04440</name>
</gene>
<keyword evidence="2" id="KW-1185">Reference proteome</keyword>
<dbReference type="EMBL" id="JBHSHC010000027">
    <property type="protein sequence ID" value="MFC4766626.1"/>
    <property type="molecule type" value="Genomic_DNA"/>
</dbReference>
<dbReference type="SUPFAM" id="SSF53850">
    <property type="entry name" value="Periplasmic binding protein-like II"/>
    <property type="match status" value="1"/>
</dbReference>
<protein>
    <submittedName>
        <fullName evidence="1">Phosphate/phosphite/phosphonate ABC transporter substrate-binding protein</fullName>
    </submittedName>
</protein>
<sequence length="282" mass="31858">MERETILIGAVAYDPKVIAIWDIIRDYYQTNDFPIDYVLFSNYEAQVEALLSGFIDIAWNTNVAYVRIQHLLEGKAKALAMRDTDIDFTSKIIARTDRGIDSIQDLKGKRFALGSADSGQAAILPYHFLKLEGLNPETDMNLVRFNLDVGKHGDTGTSEFEVLRALKEGEADAGAIGESTWIRMLEQGLVDTNEIKSIWTSPGYSHCNFTVLPSFDPSLAKRFTDLLFAMDPSQPDIRKMMEMEGLNEWVPAEGKGIEGYRILFEAMQDQDLWEPTRNMQTV</sequence>
<dbReference type="RefSeq" id="WP_380024524.1">
    <property type="nucleotide sequence ID" value="NZ_JBHSHC010000027.1"/>
</dbReference>
<dbReference type="PANTHER" id="PTHR35841:SF1">
    <property type="entry name" value="PHOSPHONATES-BINDING PERIPLASMIC PROTEIN"/>
    <property type="match status" value="1"/>
</dbReference>
<evidence type="ECO:0000313" key="1">
    <source>
        <dbReference type="EMBL" id="MFC4766626.1"/>
    </source>
</evidence>
<name>A0ABV9PXF0_9BACL</name>
<evidence type="ECO:0000313" key="2">
    <source>
        <dbReference type="Proteomes" id="UP001596002"/>
    </source>
</evidence>
<dbReference type="PANTHER" id="PTHR35841">
    <property type="entry name" value="PHOSPHONATES-BINDING PERIPLASMIC PROTEIN"/>
    <property type="match status" value="1"/>
</dbReference>
<dbReference type="Proteomes" id="UP001596002">
    <property type="component" value="Unassembled WGS sequence"/>
</dbReference>
<proteinExistence type="predicted"/>
<organism evidence="1 2">
    <name type="scientific">Effusibacillus consociatus</name>
    <dbReference type="NCBI Taxonomy" id="1117041"/>
    <lineage>
        <taxon>Bacteria</taxon>
        <taxon>Bacillati</taxon>
        <taxon>Bacillota</taxon>
        <taxon>Bacilli</taxon>
        <taxon>Bacillales</taxon>
        <taxon>Alicyclobacillaceae</taxon>
        <taxon>Effusibacillus</taxon>
    </lineage>
</organism>
<dbReference type="Pfam" id="PF12974">
    <property type="entry name" value="Phosphonate-bd"/>
    <property type="match status" value="1"/>
</dbReference>
<reference evidence="2" key="1">
    <citation type="journal article" date="2019" name="Int. J. Syst. Evol. Microbiol.">
        <title>The Global Catalogue of Microorganisms (GCM) 10K type strain sequencing project: providing services to taxonomists for standard genome sequencing and annotation.</title>
        <authorList>
            <consortium name="The Broad Institute Genomics Platform"/>
            <consortium name="The Broad Institute Genome Sequencing Center for Infectious Disease"/>
            <person name="Wu L."/>
            <person name="Ma J."/>
        </authorList>
    </citation>
    <scope>NUCLEOTIDE SEQUENCE [LARGE SCALE GENOMIC DNA]</scope>
    <source>
        <strain evidence="2">WYCCWR 12678</strain>
    </source>
</reference>
<dbReference type="Gene3D" id="3.40.190.10">
    <property type="entry name" value="Periplasmic binding protein-like II"/>
    <property type="match status" value="2"/>
</dbReference>
<comment type="caution">
    <text evidence="1">The sequence shown here is derived from an EMBL/GenBank/DDBJ whole genome shotgun (WGS) entry which is preliminary data.</text>
</comment>